<gene>
    <name evidence="4" type="ORF">H1W00_08320</name>
</gene>
<evidence type="ECO:0000256" key="2">
    <source>
        <dbReference type="PROSITE-ProRule" id="PRU01091"/>
    </source>
</evidence>
<dbReference type="CDD" id="cd00383">
    <property type="entry name" value="trans_reg_C"/>
    <property type="match status" value="1"/>
</dbReference>
<dbReference type="EC" id="4.2.1.75" evidence="4"/>
<dbReference type="GO" id="GO:0004852">
    <property type="term" value="F:uroporphyrinogen-III synthase activity"/>
    <property type="evidence" value="ECO:0007669"/>
    <property type="project" value="UniProtKB-EC"/>
</dbReference>
<keyword evidence="4" id="KW-0456">Lyase</keyword>
<dbReference type="InterPro" id="IPR036108">
    <property type="entry name" value="4pyrrol_syn_uPrphyn_synt_sf"/>
</dbReference>
<dbReference type="InterPro" id="IPR001867">
    <property type="entry name" value="OmpR/PhoB-type_DNA-bd"/>
</dbReference>
<name>A0A838XI93_9ACTN</name>
<evidence type="ECO:0000313" key="5">
    <source>
        <dbReference type="Proteomes" id="UP000550354"/>
    </source>
</evidence>
<evidence type="ECO:0000256" key="1">
    <source>
        <dbReference type="ARBA" id="ARBA00023125"/>
    </source>
</evidence>
<dbReference type="SMART" id="SM00862">
    <property type="entry name" value="Trans_reg_C"/>
    <property type="match status" value="1"/>
</dbReference>
<dbReference type="Pfam" id="PF02602">
    <property type="entry name" value="HEM4"/>
    <property type="match status" value="1"/>
</dbReference>
<dbReference type="Proteomes" id="UP000550354">
    <property type="component" value="Unassembled WGS sequence"/>
</dbReference>
<proteinExistence type="predicted"/>
<evidence type="ECO:0000259" key="3">
    <source>
        <dbReference type="PROSITE" id="PS51755"/>
    </source>
</evidence>
<dbReference type="GO" id="GO:0000160">
    <property type="term" value="P:phosphorelay signal transduction system"/>
    <property type="evidence" value="ECO:0007669"/>
    <property type="project" value="InterPro"/>
</dbReference>
<comment type="caution">
    <text evidence="4">The sequence shown here is derived from an EMBL/GenBank/DDBJ whole genome shotgun (WGS) entry which is preliminary data.</text>
</comment>
<dbReference type="PANTHER" id="PTHR40082">
    <property type="entry name" value="BLR5956 PROTEIN"/>
    <property type="match status" value="1"/>
</dbReference>
<reference evidence="4 5" key="1">
    <citation type="submission" date="2020-07" db="EMBL/GenBank/DDBJ databases">
        <title>Draft genome and description of Aeromicrobium phoceense strain Marseille-Q0843 isolated from healthy skin swab.</title>
        <authorList>
            <person name="Boxberger M."/>
            <person name="La Scola B."/>
        </authorList>
    </citation>
    <scope>NUCLEOTIDE SEQUENCE [LARGE SCALE GENOMIC DNA]</scope>
    <source>
        <strain evidence="4 5">Marseille-Q0843</strain>
    </source>
</reference>
<dbReference type="InterPro" id="IPR039793">
    <property type="entry name" value="UROS/Hem4"/>
</dbReference>
<keyword evidence="5" id="KW-1185">Reference proteome</keyword>
<dbReference type="AlphaFoldDB" id="A0A838XI93"/>
<dbReference type="Pfam" id="PF00486">
    <property type="entry name" value="Trans_reg_C"/>
    <property type="match status" value="1"/>
</dbReference>
<feature type="DNA-binding region" description="OmpR/PhoB-type" evidence="2">
    <location>
        <begin position="273"/>
        <end position="375"/>
    </location>
</feature>
<dbReference type="GO" id="GO:0006780">
    <property type="term" value="P:uroporphyrinogen III biosynthetic process"/>
    <property type="evidence" value="ECO:0007669"/>
    <property type="project" value="InterPro"/>
</dbReference>
<organism evidence="4 5">
    <name type="scientific">Aeromicrobium phoceense</name>
    <dbReference type="NCBI Taxonomy" id="2754045"/>
    <lineage>
        <taxon>Bacteria</taxon>
        <taxon>Bacillati</taxon>
        <taxon>Actinomycetota</taxon>
        <taxon>Actinomycetes</taxon>
        <taxon>Propionibacteriales</taxon>
        <taxon>Nocardioidaceae</taxon>
        <taxon>Aeromicrobium</taxon>
    </lineage>
</organism>
<accession>A0A838XI93</accession>
<dbReference type="PROSITE" id="PS51755">
    <property type="entry name" value="OMPR_PHOB"/>
    <property type="match status" value="1"/>
</dbReference>
<dbReference type="SUPFAM" id="SSF69618">
    <property type="entry name" value="HemD-like"/>
    <property type="match status" value="1"/>
</dbReference>
<dbReference type="Gene3D" id="1.10.10.10">
    <property type="entry name" value="Winged helix-like DNA-binding domain superfamily/Winged helix DNA-binding domain"/>
    <property type="match status" value="1"/>
</dbReference>
<dbReference type="NCBIfam" id="NF005568">
    <property type="entry name" value="PRK07239.1"/>
    <property type="match status" value="1"/>
</dbReference>
<protein>
    <submittedName>
        <fullName evidence="4">Uroporphyrinogen-III synthase</fullName>
        <ecNumber evidence="4">4.2.1.75</ecNumber>
    </submittedName>
</protein>
<dbReference type="GO" id="GO:0003677">
    <property type="term" value="F:DNA binding"/>
    <property type="evidence" value="ECO:0007669"/>
    <property type="project" value="UniProtKB-UniRule"/>
</dbReference>
<dbReference type="CDD" id="cd06578">
    <property type="entry name" value="HemD"/>
    <property type="match status" value="1"/>
</dbReference>
<dbReference type="Gene3D" id="3.40.50.10090">
    <property type="match status" value="2"/>
</dbReference>
<dbReference type="InterPro" id="IPR016032">
    <property type="entry name" value="Sig_transdc_resp-reg_C-effctor"/>
</dbReference>
<dbReference type="InterPro" id="IPR003754">
    <property type="entry name" value="4pyrrol_synth_uPrphyn_synth"/>
</dbReference>
<dbReference type="InterPro" id="IPR036388">
    <property type="entry name" value="WH-like_DNA-bd_sf"/>
</dbReference>
<feature type="domain" description="OmpR/PhoB-type" evidence="3">
    <location>
        <begin position="273"/>
        <end position="375"/>
    </location>
</feature>
<evidence type="ECO:0000313" key="4">
    <source>
        <dbReference type="EMBL" id="MBA4608478.1"/>
    </source>
</evidence>
<dbReference type="PANTHER" id="PTHR40082:SF1">
    <property type="entry name" value="BLR5956 PROTEIN"/>
    <property type="match status" value="1"/>
</dbReference>
<dbReference type="SUPFAM" id="SSF46894">
    <property type="entry name" value="C-terminal effector domain of the bipartite response regulators"/>
    <property type="match status" value="1"/>
</dbReference>
<dbReference type="EMBL" id="JACEOG010000001">
    <property type="protein sequence ID" value="MBA4608478.1"/>
    <property type="molecule type" value="Genomic_DNA"/>
</dbReference>
<keyword evidence="1 2" id="KW-0238">DNA-binding</keyword>
<sequence length="382" mass="40147">MAETGRRVTPHGPVLAGTRILVTAQRRATDLASALVRRGAQVHIAATLGVEAHIDEDTLVRRTQELIADPPDVVVVTTGIGFRSWLETAESVDLLEPLLEVLAAARIVARGPKARGAIQASGLVADWVAESETSREMAEYLVAEGVDGMRIAVQHHGAGDDGLESAVTAAGASTVPLVVYRWGPPPDPEAVERSVRDAACGGFDAIVFTSAPGASAWLSVVRDLGERAALLELAREGRLVLAAVGPVTAEPLVVAGFEPLVPDRGRLGALVRSVVLHFGGDDLGVDVATGRLRLHATAATLDHAVLPLPPAGLAVLRLLASDPGAVFTRDQVLSVLPRATDDHHAADVAVGRLREALGDRSLVKTVVKRGYRLEPLHREDIA</sequence>
<dbReference type="GO" id="GO:0006355">
    <property type="term" value="P:regulation of DNA-templated transcription"/>
    <property type="evidence" value="ECO:0007669"/>
    <property type="project" value="InterPro"/>
</dbReference>